<accession>A0A0J7JVJ6</accession>
<sequence length="125" mass="14783">MIKIYKKALLKSARRWFGPDNSLWVLQEDNDPKHRSRACMEWKCENGITTLNWPSQSPDANPIENVWGAMKVKLREKRVFNIKQLARHIRKIWRSLPETMAENLVKSMPKRCQAIIDNDGDWTTY</sequence>
<evidence type="ECO:0000259" key="1">
    <source>
        <dbReference type="Pfam" id="PF13358"/>
    </source>
</evidence>
<dbReference type="InterPro" id="IPR036397">
    <property type="entry name" value="RNaseH_sf"/>
</dbReference>
<comment type="caution">
    <text evidence="2">The sequence shown here is derived from an EMBL/GenBank/DDBJ whole genome shotgun (WGS) entry which is preliminary data.</text>
</comment>
<dbReference type="InterPro" id="IPR038717">
    <property type="entry name" value="Tc1-like_DDE_dom"/>
</dbReference>
<organism evidence="2 3">
    <name type="scientific">Lasius niger</name>
    <name type="common">Black garden ant</name>
    <dbReference type="NCBI Taxonomy" id="67767"/>
    <lineage>
        <taxon>Eukaryota</taxon>
        <taxon>Metazoa</taxon>
        <taxon>Ecdysozoa</taxon>
        <taxon>Arthropoda</taxon>
        <taxon>Hexapoda</taxon>
        <taxon>Insecta</taxon>
        <taxon>Pterygota</taxon>
        <taxon>Neoptera</taxon>
        <taxon>Endopterygota</taxon>
        <taxon>Hymenoptera</taxon>
        <taxon>Apocrita</taxon>
        <taxon>Aculeata</taxon>
        <taxon>Formicoidea</taxon>
        <taxon>Formicidae</taxon>
        <taxon>Formicinae</taxon>
        <taxon>Lasius</taxon>
        <taxon>Lasius</taxon>
    </lineage>
</organism>
<reference evidence="2 3" key="1">
    <citation type="submission" date="2015-04" db="EMBL/GenBank/DDBJ databases">
        <title>Lasius niger genome sequencing.</title>
        <authorList>
            <person name="Konorov E.A."/>
            <person name="Nikitin M.A."/>
            <person name="Kirill M.V."/>
            <person name="Chang P."/>
        </authorList>
    </citation>
    <scope>NUCLEOTIDE SEQUENCE [LARGE SCALE GENOMIC DNA]</scope>
    <source>
        <tissue evidence="2">Whole</tissue>
    </source>
</reference>
<dbReference type="OrthoDB" id="7615851at2759"/>
<keyword evidence="3" id="KW-1185">Reference proteome</keyword>
<gene>
    <name evidence="2" type="ORF">RF55_24900</name>
</gene>
<protein>
    <submittedName>
        <fullName evidence="2">Transposable element tcb2 transposase</fullName>
    </submittedName>
</protein>
<proteinExistence type="predicted"/>
<dbReference type="STRING" id="67767.A0A0J7JVJ6"/>
<feature type="domain" description="Tc1-like transposase DDE" evidence="1">
    <location>
        <begin position="23"/>
        <end position="83"/>
    </location>
</feature>
<evidence type="ECO:0000313" key="3">
    <source>
        <dbReference type="Proteomes" id="UP000036403"/>
    </source>
</evidence>
<dbReference type="Pfam" id="PF13358">
    <property type="entry name" value="DDE_3"/>
    <property type="match status" value="1"/>
</dbReference>
<dbReference type="Gene3D" id="3.30.420.10">
    <property type="entry name" value="Ribonuclease H-like superfamily/Ribonuclease H"/>
    <property type="match status" value="1"/>
</dbReference>
<evidence type="ECO:0000313" key="2">
    <source>
        <dbReference type="EMBL" id="KMQ81876.1"/>
    </source>
</evidence>
<dbReference type="GO" id="GO:0003676">
    <property type="term" value="F:nucleic acid binding"/>
    <property type="evidence" value="ECO:0007669"/>
    <property type="project" value="InterPro"/>
</dbReference>
<dbReference type="PaxDb" id="67767-A0A0J7JVJ6"/>
<dbReference type="EMBL" id="LBMM01030693">
    <property type="protein sequence ID" value="KMQ81876.1"/>
    <property type="molecule type" value="Genomic_DNA"/>
</dbReference>
<dbReference type="AlphaFoldDB" id="A0A0J7JVJ6"/>
<name>A0A0J7JVJ6_LASNI</name>
<dbReference type="Proteomes" id="UP000036403">
    <property type="component" value="Unassembled WGS sequence"/>
</dbReference>